<evidence type="ECO:0000256" key="2">
    <source>
        <dbReference type="SAM" id="SignalP"/>
    </source>
</evidence>
<dbReference type="OrthoDB" id="2310204at2759"/>
<sequence>MASNPAHILLLLILSLFISQSISSPVDQTVLNSPGEPAREPYEHGERPPLADTVGWVDPRLNGGRFLDFTTRRLGEPLNIIISSLSDPFVLTEDGLHIYTKSIGFSEECFGMHYGHIHEAHLGDGLGRKGEHFLARQHYMPIIGTCWESVRGGHHFRAWKQNGTLANSGAWFLGASKEQDSSRNHKITKDGYNLGRDYIVERATAGSRWKGMWWKAEVQWQDGLLQKGKRGVNHGIPQDGRVAVLTVNRL</sequence>
<feature type="compositionally biased region" description="Basic and acidic residues" evidence="1">
    <location>
        <begin position="37"/>
        <end position="49"/>
    </location>
</feature>
<organism evidence="3 4">
    <name type="scientific">Antrodiella citrinella</name>
    <dbReference type="NCBI Taxonomy" id="2447956"/>
    <lineage>
        <taxon>Eukaryota</taxon>
        <taxon>Fungi</taxon>
        <taxon>Dikarya</taxon>
        <taxon>Basidiomycota</taxon>
        <taxon>Agaricomycotina</taxon>
        <taxon>Agaricomycetes</taxon>
        <taxon>Polyporales</taxon>
        <taxon>Steccherinaceae</taxon>
        <taxon>Antrodiella</taxon>
    </lineage>
</organism>
<protein>
    <submittedName>
        <fullName evidence="3">Uncharacterized protein</fullName>
    </submittedName>
</protein>
<evidence type="ECO:0000313" key="4">
    <source>
        <dbReference type="Proteomes" id="UP000308730"/>
    </source>
</evidence>
<dbReference type="AlphaFoldDB" id="A0A4S4MW00"/>
<dbReference type="EMBL" id="SGPM01000077">
    <property type="protein sequence ID" value="THH30519.1"/>
    <property type="molecule type" value="Genomic_DNA"/>
</dbReference>
<keyword evidence="4" id="KW-1185">Reference proteome</keyword>
<accession>A0A4S4MW00</accession>
<name>A0A4S4MW00_9APHY</name>
<feature type="signal peptide" evidence="2">
    <location>
        <begin position="1"/>
        <end position="23"/>
    </location>
</feature>
<gene>
    <name evidence="3" type="ORF">EUX98_g3662</name>
</gene>
<comment type="caution">
    <text evidence="3">The sequence shown here is derived from an EMBL/GenBank/DDBJ whole genome shotgun (WGS) entry which is preliminary data.</text>
</comment>
<evidence type="ECO:0000313" key="3">
    <source>
        <dbReference type="EMBL" id="THH30519.1"/>
    </source>
</evidence>
<dbReference type="Proteomes" id="UP000308730">
    <property type="component" value="Unassembled WGS sequence"/>
</dbReference>
<proteinExistence type="predicted"/>
<keyword evidence="2" id="KW-0732">Signal</keyword>
<feature type="chain" id="PRO_5020761701" evidence="2">
    <location>
        <begin position="24"/>
        <end position="250"/>
    </location>
</feature>
<evidence type="ECO:0000256" key="1">
    <source>
        <dbReference type="SAM" id="MobiDB-lite"/>
    </source>
</evidence>
<feature type="region of interest" description="Disordered" evidence="1">
    <location>
        <begin position="27"/>
        <end position="49"/>
    </location>
</feature>
<reference evidence="3 4" key="1">
    <citation type="submission" date="2019-02" db="EMBL/GenBank/DDBJ databases">
        <title>Genome sequencing of the rare red list fungi Antrodiella citrinella (Flaviporus citrinellus).</title>
        <authorList>
            <person name="Buettner E."/>
            <person name="Kellner H."/>
        </authorList>
    </citation>
    <scope>NUCLEOTIDE SEQUENCE [LARGE SCALE GENOMIC DNA]</scope>
    <source>
        <strain evidence="3 4">DSM 108506</strain>
    </source>
</reference>